<evidence type="ECO:0000313" key="2">
    <source>
        <dbReference type="EMBL" id="CAD6557441.1"/>
    </source>
</evidence>
<dbReference type="Pfam" id="PF13332">
    <property type="entry name" value="Fil_haemagg_2"/>
    <property type="match status" value="3"/>
</dbReference>
<dbReference type="NCBIfam" id="TIGR01901">
    <property type="entry name" value="adhes_NPXG"/>
    <property type="match status" value="1"/>
</dbReference>
<protein>
    <submittedName>
        <fullName evidence="2">tRNA nuclease CdiA-2</fullName>
        <ecNumber evidence="2">3.1.-.-</ecNumber>
    </submittedName>
</protein>
<reference evidence="2 3" key="1">
    <citation type="submission" date="2020-10" db="EMBL/GenBank/DDBJ databases">
        <authorList>
            <person name="Peeters C."/>
        </authorList>
    </citation>
    <scope>NUCLEOTIDE SEQUENCE [LARGE SCALE GENOMIC DNA]</scope>
    <source>
        <strain evidence="2 3">LMG 28140</strain>
    </source>
</reference>
<dbReference type="InterPro" id="IPR025157">
    <property type="entry name" value="Hemagglutinin_rpt"/>
</dbReference>
<dbReference type="NCBIfam" id="TIGR01731">
    <property type="entry name" value="fil_hemag_20aa"/>
    <property type="match status" value="22"/>
</dbReference>
<dbReference type="RefSeq" id="WP_201646033.1">
    <property type="nucleotide sequence ID" value="NZ_CAJHCP010000018.1"/>
</dbReference>
<proteinExistence type="predicted"/>
<comment type="caution">
    <text evidence="2">The sequence shown here is derived from an EMBL/GenBank/DDBJ whole genome shotgun (WGS) entry which is preliminary data.</text>
</comment>
<dbReference type="EC" id="3.1.-.-" evidence="2"/>
<evidence type="ECO:0000313" key="3">
    <source>
        <dbReference type="Proteomes" id="UP000598032"/>
    </source>
</evidence>
<dbReference type="EMBL" id="CAJHCP010000018">
    <property type="protein sequence ID" value="CAD6557441.1"/>
    <property type="molecule type" value="Genomic_DNA"/>
</dbReference>
<evidence type="ECO:0000259" key="1">
    <source>
        <dbReference type="SMART" id="SM00912"/>
    </source>
</evidence>
<dbReference type="Pfam" id="PF05860">
    <property type="entry name" value="TPS"/>
    <property type="match status" value="1"/>
</dbReference>
<feature type="domain" description="Filamentous haemagglutinin FhaB/tRNA nuclease CdiA-like TPS" evidence="1">
    <location>
        <begin position="85"/>
        <end position="206"/>
    </location>
</feature>
<dbReference type="Gene3D" id="2.160.20.10">
    <property type="entry name" value="Single-stranded right-handed beta-helix, Pectin lyase-like"/>
    <property type="match status" value="1"/>
</dbReference>
<keyword evidence="2" id="KW-0378">Hydrolase</keyword>
<dbReference type="InterPro" id="IPR012334">
    <property type="entry name" value="Pectin_lyas_fold"/>
</dbReference>
<dbReference type="SUPFAM" id="SSF51126">
    <property type="entry name" value="Pectin lyase-like"/>
    <property type="match status" value="1"/>
</dbReference>
<dbReference type="InterPro" id="IPR011050">
    <property type="entry name" value="Pectin_lyase_fold/virulence"/>
</dbReference>
<dbReference type="InterPro" id="IPR008638">
    <property type="entry name" value="FhaB/CdiA-like_TPS"/>
</dbReference>
<name>A0ABN7IA93_9BURK</name>
<sequence length="2992" mass="294161">MTTNIFRLVYSRFRGMLVAVAETVAGTGNADSGETTHHSATGGISSFSMRHTAFAALVLFGAAPRLVDAQVVGEGAHAPPVIQTQNGIAQVNINRPSGAGVSRNTYSQFDVPQAGIILNNSSTLVQTQQAGMINGNANLQPGQSARIILNQVNSNSPSQLRGYIEVAGSKAEVVVANGSGIVVNGGGWINTTRGVLTTGMPILDASGNLSRFDVTGGNITIQGAGLNAGDVDQVDLLARAVQANAAIYAKNLNVVTGANSINHDTLDAAPIKGDGAPSAVSIDVSQLGGMYANRIVLVGTENGVGVSSAGVIAAQAGDLTLTTQGKLLLTGKTNASGNLSVAAGDVDNSGTTYAQQFVSVNTPGVLTNSGTLAAQQGLTVNAGSVASTGTLGAGINNDGSIAQTGDLSVSATGWLSATGRNAAGGNATLQGASVNLSGSTTSTTGNLALNASGGDLNLSGATTTAGGTVKATASGTLTNDAAALSSGGAQTITAGALSNRSGQIVSGDTLTANVAGGVSNQGGTIQAAGALNAHTGSLDNTAGHVVSLNADGLSLSTVGLLNNDADGTIGGNGSVTVQAGQIANAGSITAVQNLIATAVQTLSNGGTLAANGNVNASAGMALVNFGSISAGQEAMTSAATLDNSAGSISADQLALVAGNLVNHGGTITQTGTGATTIAVAGTLDNTNGSLQTNAANLTLGPATLVNDHGTIANSGNGTLLINTGTLSNNGGTVATNGALSIEGGAVSNRGGKLAGQSSAVLKLASLDNSAGGYVGAQNVTVTDAGALDNAGGTIQANDALAVSAQSIVNDGGTIANSGTSATTVSASGALTNSGNGLIGGNGDVSVNGGSVDNADGTVIAGGAASVQSGGTLGNRAGMIQGNGTVKASAQGVIDNTGGQIEANGAGAILAVAGASLDNTDGRIANIGNGATTVDAATVTNSNTGGVNGAGTIGGNGDVTVNAQVLSNTDGAQIVSGQDLALNVVQSVNNTGGSLSGANNLRLDQAGAAVMNQSGSIHANGALDLNVTTLDNTSGRIGNDTGSGGSVAITAGTLANQGGAIGSDQSLSLTTNQLTGDGRIIAGNDGAITLNGDYTLGAANLIQANHDLTFTTAGNFTNQGALGAVNALTLNATNVDNQAGADLNSASTTVNAANAITNEGRIEGDNVTTNSATLTNTATIIGNTVTLNGSQSIANTGAAAIMAAASQLNLYSSGDISNTGGANLFSLGDINVAADAARDANGLLANRSNSVTNDQSTVEAQGNNEIATQTLTNSRPAPTVETVTTDVSTVHQTKRSKYIACTPANGDGNAGCGDSVWSGPYKTPLTTTYAAPDVVSETSGPNATDRALVVSVNGGQQTIWYNTSTANPDGSVTVTYWDGYDPNINYDPATEYPVRSDSHNGYQRVEIARDTTTTIQQDQVTAQAQQAQLLAGGNLTLANVGTLNNKYSAIAAGGSIQIGSTTQDTALDPSASGSYGGTQVNNLGQTLYQYQRQDIASTYAWNENPTRDVGLVTEPSIVLSPVAIGGTGGTIVANNTVQISATDINNTNVAAANSATGATGGTLGANGAVGGMTGGGAQTVNLATGETQTINAPQSVAGPTGALKITLPTSGLYKYQAAPGASYLIVTDPRLTSYTNFISSDYMLKQLGLNPQSVEKRLGDGMYEEQMVRDQITQLTGRVYLQGYTNNLDEYTALMTSGVNVAQQFGLEPGIALTAAQMDALTSDIVWLVSQTVTLPDGTTQQVLAPVVYLAQTHANDLQPTGALIAADDVEIHATGSATNSGVIKGGTQTVVSATDILNRGGTVASSGANGTTVVSATNDVVNASGMISGNRVAVLAGNNIVNATLVDAVGVSSAAGDSKVSQTLLGAQGTIVSTGDMVIAAGNDLMVHGATIAAGGNAQITAGHDITVDAVQSTTSQSVTLNDQHHWEASGTTNQTSAISAGGGLAIQSGNDMTLRGAQVSAGGDLAAVAGGNLTATTVTDTVRYDNVATDSKTRQEVDHTYDEQTIGTSFTAAGNATLGALSTDAGNGNVTLTGSSLTAGVTNGVDNGAGTATIAASGNVTINEAREEHDSAVAVESKRGSFVHGSTTDTSQSTQANIGVASTVSGDTVQISAGKDLTVEGATVVGTNDVNLAAAGNVNITTSQDTQATSSYSKEHEFGIGSGGGIGISVGTKTQTDSTITSQVANTGSTIGSLNGNLNISAGNDLHVTGSDLIAAGNITGTGANVTIDAATDTAHADETHKVQQSGFTLALKAPVIDAVSNAVDQSRATGRSQDGRASALHGIAAASAAWDANLAAGGLVSDLASGTTPQMKVELSFGSSHSASTFTEDSTTQKGSTVTAGGTAAFVATGNGTPGSGNVTIAGSNVTANDVLLAATNQVNLVNTTDTDSTRSTNQSGSASIGISYGTNGWGVDASASKASGNGNSDAAMRNNTRVTAGNSATIISGGDTNIIGSNVGAGQITASVGGNLNIVSVQDTMTSDAHQQSAGGGFSASMGGVSGSVSAQNGNANASYAGVSEQAGLLAGDGGFKVSVVGNTDLKGGLIASDADASKNTLTTGTLTYSEIQNTSSYNAHSSGITVGGSMGDGGNNYATHGVTSGHNVGGALPVFANDSGNDSATTKSGVSAGTINVTDAANQTQDVAALNRDTLNTNGTVAQTPDVNALLDNQSDLMNAVTAAGEAVATRIGQYADGKQKEAQDNQQIALAAGDTALAAQYGQEAADWDEGGTNRTALHIAGGALIGGLGGGVFGTALQGAAGAGLSAAMAKQLEDIYKGVGSATGSELLGNIAANVVAGVGGALVGGGVGASTASNVELYNQSAHRKPKDLVSQVCPAGAQCSDATLNAAIQAQGTNADAAAGTLQPNYATLNFGVLSGTAGGAINLYDGTKYLAFGVAQGNPASTNWSLGASATVGWIFGANNAASTNNFMNGDGNQAFISIPTPLPFNIVGAVTHGYGGATAVEVGVGTAGDKISYGVIPWSHSMPVGKSAQ</sequence>
<accession>A0ABN7IA93</accession>
<organism evidence="2 3">
    <name type="scientific">Paraburkholderia metrosideri</name>
    <dbReference type="NCBI Taxonomy" id="580937"/>
    <lineage>
        <taxon>Bacteria</taxon>
        <taxon>Pseudomonadati</taxon>
        <taxon>Pseudomonadota</taxon>
        <taxon>Betaproteobacteria</taxon>
        <taxon>Burkholderiales</taxon>
        <taxon>Burkholderiaceae</taxon>
        <taxon>Paraburkholderia</taxon>
    </lineage>
</organism>
<dbReference type="Proteomes" id="UP000598032">
    <property type="component" value="Unassembled WGS sequence"/>
</dbReference>
<dbReference type="GO" id="GO:0016787">
    <property type="term" value="F:hydrolase activity"/>
    <property type="evidence" value="ECO:0007669"/>
    <property type="project" value="UniProtKB-KW"/>
</dbReference>
<dbReference type="InterPro" id="IPR010069">
    <property type="entry name" value="CdiA_FHA1_rpt"/>
</dbReference>
<gene>
    <name evidence="2" type="primary">cdiA2</name>
    <name evidence="2" type="ORF">LMG28140_06149</name>
</gene>
<dbReference type="SMART" id="SM00912">
    <property type="entry name" value="Haemagg_act"/>
    <property type="match status" value="1"/>
</dbReference>
<keyword evidence="3" id="KW-1185">Reference proteome</keyword>